<keyword evidence="2" id="KW-1185">Reference proteome</keyword>
<reference evidence="1 2" key="1">
    <citation type="submission" date="2018-11" db="EMBL/GenBank/DDBJ databases">
        <authorList>
            <consortium name="Pathogen Informatics"/>
        </authorList>
    </citation>
    <scope>NUCLEOTIDE SEQUENCE [LARGE SCALE GENOMIC DNA]</scope>
    <source>
        <strain evidence="1 2">Zambia</strain>
    </source>
</reference>
<sequence length="45" mass="5187">MLFELKDEGSKLKRSTLDSADFCVAFNVVDDSHPCLSFSSRMRFR</sequence>
<name>A0A3P8AC63_9TREM</name>
<evidence type="ECO:0000313" key="1">
    <source>
        <dbReference type="EMBL" id="VDO59005.1"/>
    </source>
</evidence>
<evidence type="ECO:0000313" key="2">
    <source>
        <dbReference type="Proteomes" id="UP000277204"/>
    </source>
</evidence>
<dbReference type="EMBL" id="UZAI01001113">
    <property type="protein sequence ID" value="VDO59005.1"/>
    <property type="molecule type" value="Genomic_DNA"/>
</dbReference>
<accession>A0A3P8AC63</accession>
<gene>
    <name evidence="1" type="ORF">SMRZ_LOCUS3738</name>
</gene>
<proteinExistence type="predicted"/>
<dbReference type="AlphaFoldDB" id="A0A3P8AC63"/>
<organism evidence="1 2">
    <name type="scientific">Schistosoma margrebowiei</name>
    <dbReference type="NCBI Taxonomy" id="48269"/>
    <lineage>
        <taxon>Eukaryota</taxon>
        <taxon>Metazoa</taxon>
        <taxon>Spiralia</taxon>
        <taxon>Lophotrochozoa</taxon>
        <taxon>Platyhelminthes</taxon>
        <taxon>Trematoda</taxon>
        <taxon>Digenea</taxon>
        <taxon>Strigeidida</taxon>
        <taxon>Schistosomatoidea</taxon>
        <taxon>Schistosomatidae</taxon>
        <taxon>Schistosoma</taxon>
    </lineage>
</organism>
<protein>
    <submittedName>
        <fullName evidence="1">Uncharacterized protein</fullName>
    </submittedName>
</protein>
<dbReference type="Proteomes" id="UP000277204">
    <property type="component" value="Unassembled WGS sequence"/>
</dbReference>